<dbReference type="InterPro" id="IPR035965">
    <property type="entry name" value="PAS-like_dom_sf"/>
</dbReference>
<dbReference type="InterPro" id="IPR003594">
    <property type="entry name" value="HATPase_dom"/>
</dbReference>
<evidence type="ECO:0000313" key="13">
    <source>
        <dbReference type="Proteomes" id="UP001198402"/>
    </source>
</evidence>
<dbReference type="EMBL" id="JAIUJS010000004">
    <property type="protein sequence ID" value="MCA0153326.1"/>
    <property type="molecule type" value="Genomic_DNA"/>
</dbReference>
<evidence type="ECO:0000259" key="11">
    <source>
        <dbReference type="PROSITE" id="PS50113"/>
    </source>
</evidence>
<keyword evidence="7" id="KW-0067">ATP-binding</keyword>
<evidence type="ECO:0000313" key="12">
    <source>
        <dbReference type="EMBL" id="MCA0153326.1"/>
    </source>
</evidence>
<dbReference type="InterPro" id="IPR003661">
    <property type="entry name" value="HisK_dim/P_dom"/>
</dbReference>
<gene>
    <name evidence="12" type="ORF">LBV24_08880</name>
</gene>
<dbReference type="Proteomes" id="UP001198402">
    <property type="component" value="Unassembled WGS sequence"/>
</dbReference>
<feature type="domain" description="Histidine kinase" evidence="10">
    <location>
        <begin position="298"/>
        <end position="511"/>
    </location>
</feature>
<dbReference type="PANTHER" id="PTHR43065:SF46">
    <property type="entry name" value="C4-DICARBOXYLATE TRANSPORT SENSOR PROTEIN DCTB"/>
    <property type="match status" value="1"/>
</dbReference>
<keyword evidence="8" id="KW-0902">Two-component regulatory system</keyword>
<dbReference type="PROSITE" id="PS50113">
    <property type="entry name" value="PAC"/>
    <property type="match status" value="1"/>
</dbReference>
<dbReference type="Gene3D" id="1.10.287.130">
    <property type="match status" value="1"/>
</dbReference>
<dbReference type="PANTHER" id="PTHR43065">
    <property type="entry name" value="SENSOR HISTIDINE KINASE"/>
    <property type="match status" value="1"/>
</dbReference>
<keyword evidence="9" id="KW-0175">Coiled coil</keyword>
<dbReference type="Gene3D" id="3.30.565.10">
    <property type="entry name" value="Histidine kinase-like ATPase, C-terminal domain"/>
    <property type="match status" value="1"/>
</dbReference>
<dbReference type="InterPro" id="IPR005467">
    <property type="entry name" value="His_kinase_dom"/>
</dbReference>
<evidence type="ECO:0000256" key="5">
    <source>
        <dbReference type="ARBA" id="ARBA00022741"/>
    </source>
</evidence>
<dbReference type="InterPro" id="IPR004358">
    <property type="entry name" value="Sig_transdc_His_kin-like_C"/>
</dbReference>
<evidence type="ECO:0000256" key="2">
    <source>
        <dbReference type="ARBA" id="ARBA00012438"/>
    </source>
</evidence>
<dbReference type="SMART" id="SM00387">
    <property type="entry name" value="HATPase_c"/>
    <property type="match status" value="1"/>
</dbReference>
<evidence type="ECO:0000256" key="6">
    <source>
        <dbReference type="ARBA" id="ARBA00022777"/>
    </source>
</evidence>
<dbReference type="Pfam" id="PF00512">
    <property type="entry name" value="HisKA"/>
    <property type="match status" value="1"/>
</dbReference>
<dbReference type="Pfam" id="PF02518">
    <property type="entry name" value="HATPase_c"/>
    <property type="match status" value="1"/>
</dbReference>
<evidence type="ECO:0000256" key="7">
    <source>
        <dbReference type="ARBA" id="ARBA00022840"/>
    </source>
</evidence>
<evidence type="ECO:0000256" key="4">
    <source>
        <dbReference type="ARBA" id="ARBA00022679"/>
    </source>
</evidence>
<keyword evidence="3" id="KW-0597">Phosphoprotein</keyword>
<feature type="domain" description="PAC" evidence="11">
    <location>
        <begin position="210"/>
        <end position="260"/>
    </location>
</feature>
<dbReference type="EC" id="2.7.13.3" evidence="2"/>
<dbReference type="Pfam" id="PF13426">
    <property type="entry name" value="PAS_9"/>
    <property type="match status" value="2"/>
</dbReference>
<keyword evidence="5" id="KW-0547">Nucleotide-binding</keyword>
<evidence type="ECO:0000256" key="3">
    <source>
        <dbReference type="ARBA" id="ARBA00022553"/>
    </source>
</evidence>
<evidence type="ECO:0000256" key="9">
    <source>
        <dbReference type="SAM" id="Coils"/>
    </source>
</evidence>
<keyword evidence="13" id="KW-1185">Reference proteome</keyword>
<dbReference type="RefSeq" id="WP_224478293.1">
    <property type="nucleotide sequence ID" value="NZ_JAIUJS010000004.1"/>
</dbReference>
<dbReference type="SUPFAM" id="SSF55874">
    <property type="entry name" value="ATPase domain of HSP90 chaperone/DNA topoisomerase II/histidine kinase"/>
    <property type="match status" value="1"/>
</dbReference>
<evidence type="ECO:0000256" key="8">
    <source>
        <dbReference type="ARBA" id="ARBA00023012"/>
    </source>
</evidence>
<feature type="coiled-coil region" evidence="9">
    <location>
        <begin position="251"/>
        <end position="282"/>
    </location>
</feature>
<dbReference type="PROSITE" id="PS50109">
    <property type="entry name" value="HIS_KIN"/>
    <property type="match status" value="1"/>
</dbReference>
<dbReference type="Gene3D" id="3.30.450.20">
    <property type="entry name" value="PAS domain"/>
    <property type="match status" value="2"/>
</dbReference>
<proteinExistence type="predicted"/>
<dbReference type="SUPFAM" id="SSF55785">
    <property type="entry name" value="PYP-like sensor domain (PAS domain)"/>
    <property type="match status" value="2"/>
</dbReference>
<dbReference type="CDD" id="cd00082">
    <property type="entry name" value="HisKA"/>
    <property type="match status" value="1"/>
</dbReference>
<dbReference type="PRINTS" id="PR00344">
    <property type="entry name" value="BCTRLSENSOR"/>
</dbReference>
<evidence type="ECO:0000259" key="10">
    <source>
        <dbReference type="PROSITE" id="PS50109"/>
    </source>
</evidence>
<dbReference type="InterPro" id="IPR036097">
    <property type="entry name" value="HisK_dim/P_sf"/>
</dbReference>
<sequence>MPIYKRLFDSANVPIIIISPKFEILDCNDMVEQILDMPKNEIIGGTPLDISPSHQPNGRVSSELAEEYFSSALQGNENRFEWLHQKKNGEGVIVEVSLFGFGEGENRNFFAMWKDLTEVRQKTNQLKKSQERFKKIFQEASLGMVIHSTNIEDGITDCNHASVKALGYDTKEDIIGKNVLEISPEYQSPDQLSVTKVKKDIKECLEKGQTEFEWILLKKDGSPIWFNVSLSKIHFNDRDQILVTWQNINEKKKHEVELKRYRNKLENLVEERTTDLKNTQAQLIYAEKMASLGILTAGIAHEINNPLNFINGGHFGLQTELEEKENLNIEDSKDYLDCIRAGVDRISSIIKGLNQLSRTNDKLNEDCHINSIIDNCLVVLQSKLIGDIEIKKSYNSNGTLVKGNTGKLHQVFLNILTNAIDAIEDNGTINITTRNNNQDQLEIAIKDSGNGISKAHINKVMDPFFTTKAPGEGTGLGLSISNLIIADHNGVFNIESDQKSGTKVTIQLPKK</sequence>
<dbReference type="NCBIfam" id="TIGR00229">
    <property type="entry name" value="sensory_box"/>
    <property type="match status" value="2"/>
</dbReference>
<name>A0ABS7Y075_9FLAO</name>
<accession>A0ABS7Y075</accession>
<dbReference type="SMART" id="SM00388">
    <property type="entry name" value="HisKA"/>
    <property type="match status" value="1"/>
</dbReference>
<keyword evidence="6" id="KW-0418">Kinase</keyword>
<comment type="caution">
    <text evidence="12">The sequence shown here is derived from an EMBL/GenBank/DDBJ whole genome shotgun (WGS) entry which is preliminary data.</text>
</comment>
<dbReference type="InterPro" id="IPR036890">
    <property type="entry name" value="HATPase_C_sf"/>
</dbReference>
<evidence type="ECO:0000256" key="1">
    <source>
        <dbReference type="ARBA" id="ARBA00000085"/>
    </source>
</evidence>
<dbReference type="SUPFAM" id="SSF47384">
    <property type="entry name" value="Homodimeric domain of signal transducing histidine kinase"/>
    <property type="match status" value="1"/>
</dbReference>
<protein>
    <recommendedName>
        <fullName evidence="2">histidine kinase</fullName>
        <ecNumber evidence="2">2.7.13.3</ecNumber>
    </recommendedName>
</protein>
<dbReference type="InterPro" id="IPR000014">
    <property type="entry name" value="PAS"/>
</dbReference>
<organism evidence="12 13">
    <name type="scientific">Winogradskyella vincentii</name>
    <dbReference type="NCBI Taxonomy" id="2877122"/>
    <lineage>
        <taxon>Bacteria</taxon>
        <taxon>Pseudomonadati</taxon>
        <taxon>Bacteroidota</taxon>
        <taxon>Flavobacteriia</taxon>
        <taxon>Flavobacteriales</taxon>
        <taxon>Flavobacteriaceae</taxon>
        <taxon>Winogradskyella</taxon>
    </lineage>
</organism>
<dbReference type="InterPro" id="IPR000700">
    <property type="entry name" value="PAS-assoc_C"/>
</dbReference>
<reference evidence="13" key="1">
    <citation type="submission" date="2023-07" db="EMBL/GenBank/DDBJ databases">
        <authorList>
            <person name="Yue Y."/>
        </authorList>
    </citation>
    <scope>NUCLEOTIDE SEQUENCE [LARGE SCALE GENOMIC DNA]</scope>
    <source>
        <strain evidence="13">2Y89</strain>
    </source>
</reference>
<dbReference type="SMART" id="SM00091">
    <property type="entry name" value="PAS"/>
    <property type="match status" value="2"/>
</dbReference>
<dbReference type="CDD" id="cd00130">
    <property type="entry name" value="PAS"/>
    <property type="match status" value="2"/>
</dbReference>
<comment type="catalytic activity">
    <reaction evidence="1">
        <text>ATP + protein L-histidine = ADP + protein N-phospho-L-histidine.</text>
        <dbReference type="EC" id="2.7.13.3"/>
    </reaction>
</comment>
<keyword evidence="4" id="KW-0808">Transferase</keyword>